<keyword evidence="7" id="KW-0812">Transmembrane</keyword>
<keyword evidence="11" id="KW-1185">Reference proteome</keyword>
<evidence type="ECO:0000256" key="6">
    <source>
        <dbReference type="ARBA" id="ARBA00023033"/>
    </source>
</evidence>
<dbReference type="EMBL" id="BLLK01000069">
    <property type="protein sequence ID" value="GFH60299.1"/>
    <property type="molecule type" value="Genomic_DNA"/>
</dbReference>
<dbReference type="InterPro" id="IPR036188">
    <property type="entry name" value="FAD/NAD-bd_sf"/>
</dbReference>
<dbReference type="Gene3D" id="3.50.50.60">
    <property type="entry name" value="FAD/NAD(P)-binding domain"/>
    <property type="match status" value="1"/>
</dbReference>
<keyword evidence="4" id="KW-0521">NADP</keyword>
<feature type="chain" id="PRO_5041913011" description="FAD-binding domain-containing protein" evidence="8">
    <location>
        <begin position="21"/>
        <end position="584"/>
    </location>
</feature>
<keyword evidence="7" id="KW-1133">Transmembrane helix</keyword>
<evidence type="ECO:0000259" key="9">
    <source>
        <dbReference type="Pfam" id="PF01494"/>
    </source>
</evidence>
<gene>
    <name evidence="10" type="ORF">CTEN210_16775</name>
</gene>
<protein>
    <recommendedName>
        <fullName evidence="9">FAD-binding domain-containing protein</fullName>
    </recommendedName>
</protein>
<evidence type="ECO:0000256" key="8">
    <source>
        <dbReference type="SAM" id="SignalP"/>
    </source>
</evidence>
<keyword evidence="3" id="KW-0274">FAD</keyword>
<reference evidence="10 11" key="1">
    <citation type="journal article" date="2021" name="Sci. Rep.">
        <title>The genome of the diatom Chaetoceros tenuissimus carries an ancient integrated fragment of an extant virus.</title>
        <authorList>
            <person name="Hongo Y."/>
            <person name="Kimura K."/>
            <person name="Takaki Y."/>
            <person name="Yoshida Y."/>
            <person name="Baba S."/>
            <person name="Kobayashi G."/>
            <person name="Nagasaki K."/>
            <person name="Hano T."/>
            <person name="Tomaru Y."/>
        </authorList>
    </citation>
    <scope>NUCLEOTIDE SEQUENCE [LARGE SCALE GENOMIC DNA]</scope>
    <source>
        <strain evidence="10 11">NIES-3715</strain>
    </source>
</reference>
<dbReference type="PANTHER" id="PTHR46028">
    <property type="entry name" value="KYNURENINE 3-MONOOXYGENASE"/>
    <property type="match status" value="1"/>
</dbReference>
<dbReference type="Proteomes" id="UP001054902">
    <property type="component" value="Unassembled WGS sequence"/>
</dbReference>
<evidence type="ECO:0000256" key="7">
    <source>
        <dbReference type="SAM" id="Phobius"/>
    </source>
</evidence>
<comment type="cofactor">
    <cofactor evidence="1">
        <name>FAD</name>
        <dbReference type="ChEBI" id="CHEBI:57692"/>
    </cofactor>
</comment>
<dbReference type="PANTHER" id="PTHR46028:SF2">
    <property type="entry name" value="KYNURENINE 3-MONOOXYGENASE"/>
    <property type="match status" value="1"/>
</dbReference>
<feature type="domain" description="FAD-binding" evidence="9">
    <location>
        <begin position="385"/>
        <end position="419"/>
    </location>
</feature>
<feature type="transmembrane region" description="Helical" evidence="7">
    <location>
        <begin position="541"/>
        <end position="557"/>
    </location>
</feature>
<comment type="caution">
    <text evidence="10">The sequence shown here is derived from an EMBL/GenBank/DDBJ whole genome shotgun (WGS) entry which is preliminary data.</text>
</comment>
<evidence type="ECO:0000256" key="1">
    <source>
        <dbReference type="ARBA" id="ARBA00001974"/>
    </source>
</evidence>
<evidence type="ECO:0000256" key="5">
    <source>
        <dbReference type="ARBA" id="ARBA00023002"/>
    </source>
</evidence>
<evidence type="ECO:0000256" key="2">
    <source>
        <dbReference type="ARBA" id="ARBA00022630"/>
    </source>
</evidence>
<name>A0AAD3DCU1_9STRA</name>
<sequence length="584" mass="63997">MGLFRATAVIALCLAPTSYGFSSIKPQTVGVYRSSPSLLNVVSEPSTDAQSISSENVKNDNLIVGAGPAGLLSAIMLAKKFPDQKIKVFDRLDPPPSPTDENVWSDVAKFYLIGLGSRGQNALRQYGVWDEVEDVALQSPVMTQVLPRDKLVGVLHKHVLENYADQIELNYGYEVYPQDFAADENTAVRLTVAKCDSTERKNPSASAKTGGDEKSEICDVDETFDITANLVIAADGTARTVANAMEQSDVDKFKTMNAFQKLFAGQPFKVRRYIDDNRRVYKTVPMKIPDDWRPDLNYSARTKDGRINYDALPADRNGNYCGVLLVKEGDEFAASDTDPIKFRALLDDTLPQFSVLLDDETVAAIAKKPVSFLPSFRYAGPRLNQGDRALILGDCAHTVKPYFGLGANSALEDVVVLEEAIDETKSIPEAVHLFSKKRAKESESLVKISRELDRPGKLGFLTFILPLILDSIFSKILPKVFAPNTISMLQKEGITFTGVRRRKRFDRLGQVAIIGSGIYGFTACVKLIIRSIAKATGKNSGTITIGLFGGVVIASLLKKLAFFTKGNISPADVLTKTNDKESQK</sequence>
<evidence type="ECO:0000256" key="3">
    <source>
        <dbReference type="ARBA" id="ARBA00022827"/>
    </source>
</evidence>
<dbReference type="GO" id="GO:0071949">
    <property type="term" value="F:FAD binding"/>
    <property type="evidence" value="ECO:0007669"/>
    <property type="project" value="InterPro"/>
</dbReference>
<dbReference type="AlphaFoldDB" id="A0AAD3DCU1"/>
<feature type="transmembrane region" description="Helical" evidence="7">
    <location>
        <begin position="508"/>
        <end position="529"/>
    </location>
</feature>
<dbReference type="Pfam" id="PF01494">
    <property type="entry name" value="FAD_binding_3"/>
    <property type="match status" value="1"/>
</dbReference>
<dbReference type="GO" id="GO:0070189">
    <property type="term" value="P:kynurenine metabolic process"/>
    <property type="evidence" value="ECO:0007669"/>
    <property type="project" value="TreeGrafter"/>
</dbReference>
<dbReference type="InterPro" id="IPR002938">
    <property type="entry name" value="FAD-bd"/>
</dbReference>
<dbReference type="GO" id="GO:0004502">
    <property type="term" value="F:kynurenine 3-monooxygenase activity"/>
    <property type="evidence" value="ECO:0007669"/>
    <property type="project" value="TreeGrafter"/>
</dbReference>
<keyword evidence="6" id="KW-0503">Monooxygenase</keyword>
<evidence type="ECO:0000256" key="4">
    <source>
        <dbReference type="ARBA" id="ARBA00022857"/>
    </source>
</evidence>
<accession>A0AAD3DCU1</accession>
<keyword evidence="8" id="KW-0732">Signal</keyword>
<dbReference type="SUPFAM" id="SSF51905">
    <property type="entry name" value="FAD/NAD(P)-binding domain"/>
    <property type="match status" value="1"/>
</dbReference>
<proteinExistence type="predicted"/>
<evidence type="ECO:0000313" key="10">
    <source>
        <dbReference type="EMBL" id="GFH60299.1"/>
    </source>
</evidence>
<keyword evidence="2" id="KW-0285">Flavoprotein</keyword>
<feature type="signal peptide" evidence="8">
    <location>
        <begin position="1"/>
        <end position="20"/>
    </location>
</feature>
<organism evidence="10 11">
    <name type="scientific">Chaetoceros tenuissimus</name>
    <dbReference type="NCBI Taxonomy" id="426638"/>
    <lineage>
        <taxon>Eukaryota</taxon>
        <taxon>Sar</taxon>
        <taxon>Stramenopiles</taxon>
        <taxon>Ochrophyta</taxon>
        <taxon>Bacillariophyta</taxon>
        <taxon>Coscinodiscophyceae</taxon>
        <taxon>Chaetocerotophycidae</taxon>
        <taxon>Chaetocerotales</taxon>
        <taxon>Chaetocerotaceae</taxon>
        <taxon>Chaetoceros</taxon>
    </lineage>
</organism>
<keyword evidence="5" id="KW-0560">Oxidoreductase</keyword>
<evidence type="ECO:0000313" key="11">
    <source>
        <dbReference type="Proteomes" id="UP001054902"/>
    </source>
</evidence>
<dbReference type="PRINTS" id="PR00420">
    <property type="entry name" value="RNGMNOXGNASE"/>
</dbReference>
<keyword evidence="7" id="KW-0472">Membrane</keyword>